<gene>
    <name evidence="2" type="ORF">APS56_16360</name>
</gene>
<accession>A0A0P0DEV9</accession>
<dbReference type="Proteomes" id="UP000057981">
    <property type="component" value="Chromosome"/>
</dbReference>
<dbReference type="PATRIC" id="fig|1736674.3.peg.3353"/>
<dbReference type="GO" id="GO:0016787">
    <property type="term" value="F:hydrolase activity"/>
    <property type="evidence" value="ECO:0007669"/>
    <property type="project" value="InterPro"/>
</dbReference>
<dbReference type="PANTHER" id="PTHR11575">
    <property type="entry name" value="5'-NUCLEOTIDASE-RELATED"/>
    <property type="match status" value="1"/>
</dbReference>
<dbReference type="KEGG" id="ahz:APS56_16360"/>
<dbReference type="Gene3D" id="3.90.780.10">
    <property type="entry name" value="5'-Nucleotidase, C-terminal domain"/>
    <property type="match status" value="1"/>
</dbReference>
<proteinExistence type="predicted"/>
<evidence type="ECO:0000313" key="2">
    <source>
        <dbReference type="EMBL" id="ALJ06611.1"/>
    </source>
</evidence>
<dbReference type="PROSITE" id="PS51257">
    <property type="entry name" value="PROKAR_LIPOPROTEIN"/>
    <property type="match status" value="1"/>
</dbReference>
<dbReference type="PANTHER" id="PTHR11575:SF24">
    <property type="entry name" value="5'-NUCLEOTIDASE"/>
    <property type="match status" value="1"/>
</dbReference>
<evidence type="ECO:0000259" key="1">
    <source>
        <dbReference type="Pfam" id="PF02872"/>
    </source>
</evidence>
<dbReference type="AlphaFoldDB" id="A0A0P0DEV9"/>
<dbReference type="GO" id="GO:0009166">
    <property type="term" value="P:nucleotide catabolic process"/>
    <property type="evidence" value="ECO:0007669"/>
    <property type="project" value="InterPro"/>
</dbReference>
<reference evidence="2 3" key="1">
    <citation type="submission" date="2015-10" db="EMBL/GenBank/DDBJ databases">
        <authorList>
            <person name="Gilbert D.G."/>
        </authorList>
    </citation>
    <scope>NUCLEOTIDE SEQUENCE [LARGE SCALE GENOMIC DNA]</scope>
    <source>
        <strain evidence="3">HZ-22</strain>
    </source>
</reference>
<dbReference type="PRINTS" id="PR01607">
    <property type="entry name" value="APYRASEFAMLY"/>
</dbReference>
<sequence>MRFTHLIILLNMLVFLSCKQQKLNIIKIEGKQISINDSIRSNSEIDAFIKPFREHIEKDLDSVLAYAVGTYSKTDGKFNTAIGNLMADIVFEESNPIFNKRTGHNIDFVLLNHGGIRSIISKGNVSTRTAYSVMPFENSIVVVGLKGSKINDIINYLIASKRAHPFSSQLQLTIDNDYNAIEVLVNGTPINNSKTYYIATSDYLYNMGDGMTFFQPNEGAFPLDYKIRNALIDNFKKVDTINPVIDNRYTQTP</sequence>
<organism evidence="2 3">
    <name type="scientific">Pseudalgibacter alginicilyticus</name>
    <dbReference type="NCBI Taxonomy" id="1736674"/>
    <lineage>
        <taxon>Bacteria</taxon>
        <taxon>Pseudomonadati</taxon>
        <taxon>Bacteroidota</taxon>
        <taxon>Flavobacteriia</taxon>
        <taxon>Flavobacteriales</taxon>
        <taxon>Flavobacteriaceae</taxon>
        <taxon>Pseudalgibacter</taxon>
    </lineage>
</organism>
<protein>
    <recommendedName>
        <fullName evidence="1">5'-Nucleotidase C-terminal domain-containing protein</fullName>
    </recommendedName>
</protein>
<evidence type="ECO:0000313" key="3">
    <source>
        <dbReference type="Proteomes" id="UP000057981"/>
    </source>
</evidence>
<feature type="domain" description="5'-Nucleotidase C-terminal" evidence="1">
    <location>
        <begin position="74"/>
        <end position="214"/>
    </location>
</feature>
<dbReference type="Pfam" id="PF02872">
    <property type="entry name" value="5_nucleotid_C"/>
    <property type="match status" value="1"/>
</dbReference>
<name>A0A0P0DEV9_9FLAO</name>
<keyword evidence="3" id="KW-1185">Reference proteome</keyword>
<dbReference type="InterPro" id="IPR036907">
    <property type="entry name" value="5'-Nucleotdase_C_sf"/>
</dbReference>
<dbReference type="OrthoDB" id="4762412at2"/>
<dbReference type="SUPFAM" id="SSF55816">
    <property type="entry name" value="5'-nucleotidase (syn. UDP-sugar hydrolase), C-terminal domain"/>
    <property type="match status" value="1"/>
</dbReference>
<dbReference type="EMBL" id="CP012898">
    <property type="protein sequence ID" value="ALJ06611.1"/>
    <property type="molecule type" value="Genomic_DNA"/>
</dbReference>
<dbReference type="InterPro" id="IPR006179">
    <property type="entry name" value="5_nucleotidase/apyrase"/>
</dbReference>
<dbReference type="InterPro" id="IPR008334">
    <property type="entry name" value="5'-Nucleotdase_C"/>
</dbReference>
<dbReference type="STRING" id="1736674.APS56_16360"/>